<comment type="subcellular location">
    <subcellularLocation>
        <location evidence="1">Cell membrane</location>
        <topology evidence="1">Multi-pass membrane protein</topology>
    </subcellularLocation>
</comment>
<feature type="transmembrane region" description="Helical" evidence="9">
    <location>
        <begin position="12"/>
        <end position="32"/>
    </location>
</feature>
<dbReference type="GO" id="GO:0008324">
    <property type="term" value="F:monoatomic cation transmembrane transporter activity"/>
    <property type="evidence" value="ECO:0007669"/>
    <property type="project" value="InterPro"/>
</dbReference>
<organism evidence="10 11">
    <name type="scientific">Sulfurimicrobium lacus</name>
    <dbReference type="NCBI Taxonomy" id="2715678"/>
    <lineage>
        <taxon>Bacteria</taxon>
        <taxon>Pseudomonadati</taxon>
        <taxon>Pseudomonadota</taxon>
        <taxon>Betaproteobacteria</taxon>
        <taxon>Nitrosomonadales</taxon>
        <taxon>Sulfuricellaceae</taxon>
        <taxon>Sulfurimicrobium</taxon>
    </lineage>
</organism>
<keyword evidence="5 9" id="KW-0812">Transmembrane</keyword>
<dbReference type="EMBL" id="AP022853">
    <property type="protein sequence ID" value="BCB27138.1"/>
    <property type="molecule type" value="Genomic_DNA"/>
</dbReference>
<dbReference type="SUPFAM" id="SSF82866">
    <property type="entry name" value="Multidrug efflux transporter AcrB transmembrane domain"/>
    <property type="match status" value="2"/>
</dbReference>
<accession>A0A6F8VBP3</accession>
<dbReference type="Gene3D" id="3.30.70.1440">
    <property type="entry name" value="Multidrug efflux transporter AcrB pore domain"/>
    <property type="match status" value="1"/>
</dbReference>
<reference evidence="11" key="1">
    <citation type="submission" date="2020-03" db="EMBL/GenBank/DDBJ databases">
        <title>Complete genome sequence of sulfur-oxidizing bacterium skT11.</title>
        <authorList>
            <person name="Kanda M."/>
            <person name="Kojima H."/>
            <person name="Fukui M."/>
        </authorList>
    </citation>
    <scope>NUCLEOTIDE SEQUENCE [LARGE SCALE GENOMIC DNA]</scope>
    <source>
        <strain evidence="11">skT11</strain>
    </source>
</reference>
<evidence type="ECO:0000256" key="7">
    <source>
        <dbReference type="ARBA" id="ARBA00023136"/>
    </source>
</evidence>
<dbReference type="SUPFAM" id="SSF82714">
    <property type="entry name" value="Multidrug efflux transporter AcrB TolC docking domain, DN and DC subdomains"/>
    <property type="match status" value="2"/>
</dbReference>
<feature type="transmembrane region" description="Helical" evidence="9">
    <location>
        <begin position="903"/>
        <end position="920"/>
    </location>
</feature>
<evidence type="ECO:0000256" key="6">
    <source>
        <dbReference type="ARBA" id="ARBA00022989"/>
    </source>
</evidence>
<dbReference type="Gene3D" id="3.30.2090.10">
    <property type="entry name" value="Multidrug efflux transporter AcrB TolC docking domain, DN and DC subdomains"/>
    <property type="match status" value="2"/>
</dbReference>
<dbReference type="AlphaFoldDB" id="A0A6F8VBP3"/>
<keyword evidence="7 9" id="KW-0472">Membrane</keyword>
<protein>
    <submittedName>
        <fullName evidence="10">Cation efflux system protein CusA</fullName>
    </submittedName>
</protein>
<dbReference type="PANTHER" id="PTHR32063">
    <property type="match status" value="1"/>
</dbReference>
<name>A0A6F8VBP3_9PROT</name>
<dbReference type="KEGG" id="slac:SKTS_20240"/>
<dbReference type="RefSeq" id="WP_173064222.1">
    <property type="nucleotide sequence ID" value="NZ_AP022853.1"/>
</dbReference>
<feature type="transmembrane region" description="Helical" evidence="9">
    <location>
        <begin position="387"/>
        <end position="408"/>
    </location>
</feature>
<evidence type="ECO:0000256" key="1">
    <source>
        <dbReference type="ARBA" id="ARBA00004651"/>
    </source>
</evidence>
<keyword evidence="6 9" id="KW-1133">Transmembrane helix</keyword>
<dbReference type="Proteomes" id="UP000502260">
    <property type="component" value="Chromosome"/>
</dbReference>
<feature type="transmembrane region" description="Helical" evidence="9">
    <location>
        <begin position="927"/>
        <end position="947"/>
    </location>
</feature>
<proteinExistence type="inferred from homology"/>
<feature type="transmembrane region" description="Helical" evidence="9">
    <location>
        <begin position="469"/>
        <end position="488"/>
    </location>
</feature>
<dbReference type="GO" id="GO:0042910">
    <property type="term" value="F:xenobiotic transmembrane transporter activity"/>
    <property type="evidence" value="ECO:0007669"/>
    <property type="project" value="TreeGrafter"/>
</dbReference>
<feature type="region of interest" description="Disordered" evidence="8">
    <location>
        <begin position="419"/>
        <end position="446"/>
    </location>
</feature>
<evidence type="ECO:0000256" key="3">
    <source>
        <dbReference type="ARBA" id="ARBA00022448"/>
    </source>
</evidence>
<dbReference type="SUPFAM" id="SSF82693">
    <property type="entry name" value="Multidrug efflux transporter AcrB pore domain, PN1, PN2, PC1 and PC2 subdomains"/>
    <property type="match status" value="2"/>
</dbReference>
<dbReference type="PRINTS" id="PR00702">
    <property type="entry name" value="ACRIFLAVINRP"/>
</dbReference>
<dbReference type="Gene3D" id="1.20.1640.10">
    <property type="entry name" value="Multidrug efflux transporter AcrB transmembrane domain"/>
    <property type="match status" value="3"/>
</dbReference>
<feature type="transmembrane region" description="Helical" evidence="9">
    <location>
        <begin position="508"/>
        <end position="528"/>
    </location>
</feature>
<dbReference type="InterPro" id="IPR027463">
    <property type="entry name" value="AcrB_DN_DC_subdom"/>
</dbReference>
<sequence>MLSKIIEWSARNVFLVLLATLAIVAGGIYAIVKTPLDALPDLSDAQVIIYTEYSGQAPQVVEDQVTYPLTTAMLSVPKSKVVRGFSFFGASFVYVIFEDGTDIYWARSRVLEYLSSISGRLPRGVSPQLGPDATGVGWVYQYAVVAKNKSLAELRTIQDWFLRYQLTKAPGVSEVASIGGFVQQYQVVVDPRKLQAYGVPLSRVSQVIRDSNRDVGGRVIEMAETEFMVRGKGYLRNKGDLEQLVIKSEKGVPVLLRDIARVELGPDERRGLTELNGEGEVVSGIVMARYGQNALEVIANVKEKIAELASGLPEGVKIESVYDRSGLILRAIANLKTTLLEESAIVALVCVLFLLHVRSALVAIIMLPVGVLIAFIAMRLLGMNSNIMSLGGIAIAIGAMVDAAIVMIENAHKHLERLQSPHSSPFKGEAGRGMGEADLDTHPHPNPPLEGEGTISARAQAIIAACKEVGPALFFSLLIITVSFLPVFTLEAQEGRLFSPLAYTKTFAMAGAALLSVTLVPVLMMLFVRGRILPEGKNPLNRFLIWVYRPVIAWVMRWRKLTLLIALVVMALSVYPALRLGSEFMPTLNEGTLFYMPTALPGMSVTKAAETLQTQDKIIKSFPEVESVYGKAGRANTATDPAPLEMFETIINLKPQSEWRPGMTTDKLIAELDQALRLPGIANSWTMPIKARIDMLSTGIRTPVGIKVFGKNLEEMEKLAEEIEAAVKGVPGTSSAYAERLTGGFYLNIEPERTQLARYGVTVGELQDVIATALGGEMVTTMVEGRERFGVSVRYPRDLRSTPQMIATQVLVPVNSEMGGQAAMVPLGQLARIEIARGAPAIRTENALLSAYIYVDIRDRDIGGYVHDAQQAVRAKVKFPPGYYATWSGQFEYMERAKEKMKIVIPVTMAIIFLLLYLNFRRLTETLIVMLSVPFALVGGVWLMWWLGYNLSVAVAVGFIALAGVAAETGVVMLIYLDRALDEIKARRAAEGRQLAPSDLYAAVMEGAVERVRPKMMTVVAIMAGLLPIMWSSGTGSEVMRRIAAPMVGGMLSSTLLTLVVIPALYALVKEWSLFERKMK</sequence>
<dbReference type="Gene3D" id="3.30.70.1320">
    <property type="entry name" value="Multidrug efflux transporter AcrB pore domain like"/>
    <property type="match status" value="1"/>
</dbReference>
<dbReference type="Pfam" id="PF00873">
    <property type="entry name" value="ACR_tran"/>
    <property type="match status" value="1"/>
</dbReference>
<dbReference type="Gene3D" id="3.30.70.1430">
    <property type="entry name" value="Multidrug efflux transporter AcrB pore domain"/>
    <property type="match status" value="2"/>
</dbReference>
<evidence type="ECO:0000256" key="2">
    <source>
        <dbReference type="ARBA" id="ARBA00010942"/>
    </source>
</evidence>
<evidence type="ECO:0000256" key="4">
    <source>
        <dbReference type="ARBA" id="ARBA00022475"/>
    </source>
</evidence>
<evidence type="ECO:0000256" key="9">
    <source>
        <dbReference type="SAM" id="Phobius"/>
    </source>
</evidence>
<gene>
    <name evidence="10" type="primary">cusA</name>
    <name evidence="10" type="ORF">SKTS_20240</name>
</gene>
<evidence type="ECO:0000313" key="10">
    <source>
        <dbReference type="EMBL" id="BCB27138.1"/>
    </source>
</evidence>
<comment type="similarity">
    <text evidence="2">Belongs to the resistance-nodulation-cell division (RND) (TC 2.A.6) family.</text>
</comment>
<dbReference type="GO" id="GO:0005886">
    <property type="term" value="C:plasma membrane"/>
    <property type="evidence" value="ECO:0007669"/>
    <property type="project" value="UniProtKB-SubCell"/>
</dbReference>
<keyword evidence="11" id="KW-1185">Reference proteome</keyword>
<feature type="transmembrane region" description="Helical" evidence="9">
    <location>
        <begin position="1015"/>
        <end position="1031"/>
    </location>
</feature>
<feature type="transmembrane region" description="Helical" evidence="9">
    <location>
        <begin position="953"/>
        <end position="977"/>
    </location>
</feature>
<dbReference type="NCBIfam" id="TIGR00914">
    <property type="entry name" value="2A0601"/>
    <property type="match status" value="1"/>
</dbReference>
<keyword evidence="3" id="KW-0813">Transport</keyword>
<evidence type="ECO:0000256" key="5">
    <source>
        <dbReference type="ARBA" id="ARBA00022692"/>
    </source>
</evidence>
<dbReference type="PANTHER" id="PTHR32063:SF19">
    <property type="entry name" value="CATION EFFLUX SYSTEM PROTEIN CUSA"/>
    <property type="match status" value="1"/>
</dbReference>
<evidence type="ECO:0000256" key="8">
    <source>
        <dbReference type="SAM" id="MobiDB-lite"/>
    </source>
</evidence>
<dbReference type="InterPro" id="IPR004763">
    <property type="entry name" value="CusA-like"/>
</dbReference>
<evidence type="ECO:0000313" key="11">
    <source>
        <dbReference type="Proteomes" id="UP000502260"/>
    </source>
</evidence>
<feature type="transmembrane region" description="Helical" evidence="9">
    <location>
        <begin position="360"/>
        <end position="381"/>
    </location>
</feature>
<dbReference type="InterPro" id="IPR001036">
    <property type="entry name" value="Acrflvin-R"/>
</dbReference>
<feature type="transmembrane region" description="Helical" evidence="9">
    <location>
        <begin position="561"/>
        <end position="578"/>
    </location>
</feature>
<keyword evidence="4" id="KW-1003">Cell membrane</keyword>
<feature type="transmembrane region" description="Helical" evidence="9">
    <location>
        <begin position="1043"/>
        <end position="1069"/>
    </location>
</feature>